<dbReference type="Proteomes" id="UP000448292">
    <property type="component" value="Unassembled WGS sequence"/>
</dbReference>
<dbReference type="InterPro" id="IPR000873">
    <property type="entry name" value="AMP-dep_synth/lig_dom"/>
</dbReference>
<dbReference type="InterPro" id="IPR042099">
    <property type="entry name" value="ANL_N_sf"/>
</dbReference>
<dbReference type="Gene3D" id="3.40.50.12780">
    <property type="entry name" value="N-terminal domain of ligase-like"/>
    <property type="match status" value="1"/>
</dbReference>
<organism evidence="2 3">
    <name type="scientific">Oceanidesulfovibrio indonesiensis</name>
    <dbReference type="NCBI Taxonomy" id="54767"/>
    <lineage>
        <taxon>Bacteria</taxon>
        <taxon>Pseudomonadati</taxon>
        <taxon>Thermodesulfobacteriota</taxon>
        <taxon>Desulfovibrionia</taxon>
        <taxon>Desulfovibrionales</taxon>
        <taxon>Desulfovibrionaceae</taxon>
        <taxon>Oceanidesulfovibrio</taxon>
    </lineage>
</organism>
<dbReference type="GO" id="GO:0016874">
    <property type="term" value="F:ligase activity"/>
    <property type="evidence" value="ECO:0007669"/>
    <property type="project" value="UniProtKB-KW"/>
</dbReference>
<dbReference type="OrthoDB" id="5484550at2"/>
<dbReference type="RefSeq" id="WP_144303465.1">
    <property type="nucleotide sequence ID" value="NZ_QMIE01000011.1"/>
</dbReference>
<evidence type="ECO:0000259" key="1">
    <source>
        <dbReference type="Pfam" id="PF00501"/>
    </source>
</evidence>
<comment type="caution">
    <text evidence="2">The sequence shown here is derived from an EMBL/GenBank/DDBJ whole genome shotgun (WGS) entry which is preliminary data.</text>
</comment>
<dbReference type="NCBIfam" id="NF045666">
    <property type="entry name" value="DVU1553_fam_AMP"/>
    <property type="match status" value="1"/>
</dbReference>
<protein>
    <submittedName>
        <fullName evidence="2">Phenylacetate--CoA ligase family protein</fullName>
    </submittedName>
</protein>
<reference evidence="2 3" key="1">
    <citation type="submission" date="2018-06" db="EMBL/GenBank/DDBJ databases">
        <title>Complete genome of Desulfovibrio indonesiensis P37SLT.</title>
        <authorList>
            <person name="Crispim J.S."/>
            <person name="Vidigal P.M.P."/>
            <person name="Silva L.C.F."/>
            <person name="Laguardia C.N."/>
            <person name="Araujo L.C."/>
            <person name="Dias R.S."/>
            <person name="Sousa M.P."/>
            <person name="Paula S.O."/>
            <person name="Silva C."/>
        </authorList>
    </citation>
    <scope>NUCLEOTIDE SEQUENCE [LARGE SCALE GENOMIC DNA]</scope>
    <source>
        <strain evidence="2 3">P37SLT</strain>
    </source>
</reference>
<name>A0A7M3MD63_9BACT</name>
<evidence type="ECO:0000313" key="2">
    <source>
        <dbReference type="EMBL" id="TVM16452.1"/>
    </source>
</evidence>
<gene>
    <name evidence="2" type="ORF">DPQ33_11985</name>
</gene>
<dbReference type="Pfam" id="PF00501">
    <property type="entry name" value="AMP-binding"/>
    <property type="match status" value="1"/>
</dbReference>
<dbReference type="SUPFAM" id="SSF56801">
    <property type="entry name" value="Acetyl-CoA synthetase-like"/>
    <property type="match status" value="1"/>
</dbReference>
<proteinExistence type="predicted"/>
<accession>A0A7M3MD63</accession>
<feature type="domain" description="AMP-dependent synthetase/ligase" evidence="1">
    <location>
        <begin position="100"/>
        <end position="291"/>
    </location>
</feature>
<sequence>MIPRTPLDSWIASQTHRSDRLDPDLLRNYQLRALNETIAWAVGKSPFYRERLDTFSESGLGSLDDLSGLPIMDARDLGTQSLRILCISQGDVERVVTLRTSGSTAEPKRVFFTAEDIEHTKNFFAVGMSQMVAPGDTLLVLMPGAAPHSVGDLLKSALTRLDAPCNVYGFVDDPAAVAERIIACGASVLVGLPGQMLALARDQEAALRSRISAVLLSGEHAPPWLTRDIATRLGCEVFVHFGLTETGLGGGVECRAHHGLHLREADLLFEIVDPQTRTPVPDGEAGEIVITTLRRRGMPLIRYATGDAGLLLGRDCPCGSRVQRLLPLGARIHDYPVSPGLHLSMHHVDEAVFRAEGVSACHATLHVSAWPDTPDSLALTLAATSPSSKNIDTLETDVRTSLLDSPDIGPLLQDGSLHATIAWTSAAKCLALSGPKRMLTTRTIMEPQPCPN</sequence>
<dbReference type="EMBL" id="QMIE01000011">
    <property type="protein sequence ID" value="TVM16452.1"/>
    <property type="molecule type" value="Genomic_DNA"/>
</dbReference>
<keyword evidence="3" id="KW-1185">Reference proteome</keyword>
<dbReference type="PANTHER" id="PTHR43845">
    <property type="entry name" value="BLR5969 PROTEIN"/>
    <property type="match status" value="1"/>
</dbReference>
<dbReference type="AlphaFoldDB" id="A0A7M3MD63"/>
<keyword evidence="2" id="KW-0436">Ligase</keyword>
<dbReference type="PANTHER" id="PTHR43845:SF1">
    <property type="entry name" value="BLR5969 PROTEIN"/>
    <property type="match status" value="1"/>
</dbReference>
<evidence type="ECO:0000313" key="3">
    <source>
        <dbReference type="Proteomes" id="UP000448292"/>
    </source>
</evidence>